<dbReference type="GO" id="GO:0016301">
    <property type="term" value="F:kinase activity"/>
    <property type="evidence" value="ECO:0007669"/>
    <property type="project" value="UniProtKB-KW"/>
</dbReference>
<dbReference type="InterPro" id="IPR006083">
    <property type="entry name" value="PRK/URK"/>
</dbReference>
<accession>A0A0K8MH02</accession>
<evidence type="ECO:0000313" key="3">
    <source>
        <dbReference type="Proteomes" id="UP000253891"/>
    </source>
</evidence>
<name>A0A0K8MH02_9LACO</name>
<dbReference type="Proteomes" id="UP000253891">
    <property type="component" value="Unassembled WGS sequence"/>
</dbReference>
<dbReference type="EMBL" id="DF967985">
    <property type="protein sequence ID" value="GAO99159.1"/>
    <property type="molecule type" value="Genomic_DNA"/>
</dbReference>
<organism evidence="2 3">
    <name type="scientific">Fructobacillus ficulneus</name>
    <dbReference type="NCBI Taxonomy" id="157463"/>
    <lineage>
        <taxon>Bacteria</taxon>
        <taxon>Bacillati</taxon>
        <taxon>Bacillota</taxon>
        <taxon>Bacilli</taxon>
        <taxon>Lactobacillales</taxon>
        <taxon>Lactobacillaceae</taxon>
        <taxon>Fructobacillus</taxon>
    </lineage>
</organism>
<gene>
    <name evidence="2" type="ORF">FFIC_080040</name>
</gene>
<dbReference type="OrthoDB" id="1550976at2"/>
<evidence type="ECO:0000259" key="1">
    <source>
        <dbReference type="Pfam" id="PF00485"/>
    </source>
</evidence>
<feature type="domain" description="Phosphoribulokinase/uridine kinase" evidence="1">
    <location>
        <begin position="18"/>
        <end position="146"/>
    </location>
</feature>
<dbReference type="GO" id="GO:0015937">
    <property type="term" value="P:coenzyme A biosynthetic process"/>
    <property type="evidence" value="ECO:0007669"/>
    <property type="project" value="UniProtKB-UniPathway"/>
</dbReference>
<sequence>MTIINSIYEAHHGSFLTVGITGSVAVGKSTLAAELAQGLNELGLIARVISTDDFLKSNQELEAEGRFDQKGFPISYHLDELTSLIQNFKAGHLQKTINKYSQTLADIIPGKKETIDRPDVLIIEGVVALQLPTEFLDQTIFVEAKISDIKDWYLQRNFLATVKASQEPESWRYQYKNMPIQEFYQLAMDIWEKTNQANYDNYIAPTRSLADWILILNQYHQIVDTIAGPRKNN</sequence>
<evidence type="ECO:0000313" key="2">
    <source>
        <dbReference type="EMBL" id="GAO99159.1"/>
    </source>
</evidence>
<dbReference type="Pfam" id="PF00485">
    <property type="entry name" value="PRK"/>
    <property type="match status" value="1"/>
</dbReference>
<dbReference type="GO" id="GO:0005524">
    <property type="term" value="F:ATP binding"/>
    <property type="evidence" value="ECO:0007669"/>
    <property type="project" value="InterPro"/>
</dbReference>
<keyword evidence="2" id="KW-0808">Transferase</keyword>
<dbReference type="PANTHER" id="PTHR10285">
    <property type="entry name" value="URIDINE KINASE"/>
    <property type="match status" value="1"/>
</dbReference>
<dbReference type="Gene3D" id="3.40.50.300">
    <property type="entry name" value="P-loop containing nucleotide triphosphate hydrolases"/>
    <property type="match status" value="1"/>
</dbReference>
<dbReference type="SUPFAM" id="SSF52540">
    <property type="entry name" value="P-loop containing nucleoside triphosphate hydrolases"/>
    <property type="match status" value="1"/>
</dbReference>
<reference evidence="2 3" key="1">
    <citation type="journal article" date="2015" name="BMC Genomics">
        <title>Comparative genomics of Fructobacillus spp. and Leuconostoc spp. reveals niche-specific evolution of Fructobacillus spp.</title>
        <authorList>
            <person name="Endo A."/>
            <person name="Tanizawa Y."/>
            <person name="Tanaka N."/>
            <person name="Maeno S."/>
            <person name="Kumar H."/>
            <person name="Shiwa Y."/>
            <person name="Okada S."/>
            <person name="Yoshikawa H."/>
            <person name="Dicks L."/>
            <person name="Nakagawa J."/>
            <person name="Arita M."/>
        </authorList>
    </citation>
    <scope>NUCLEOTIDE SEQUENCE [LARGE SCALE GENOMIC DNA]</scope>
    <source>
        <strain evidence="2 3">JCM 12225</strain>
    </source>
</reference>
<dbReference type="AlphaFoldDB" id="A0A0K8MH02"/>
<dbReference type="InterPro" id="IPR027417">
    <property type="entry name" value="P-loop_NTPase"/>
</dbReference>
<dbReference type="RefSeq" id="WP_061992587.1">
    <property type="nucleotide sequence ID" value="NZ_DF967985.1"/>
</dbReference>
<dbReference type="UniPathway" id="UPA00241">
    <property type="reaction ID" value="UER00352"/>
</dbReference>
<dbReference type="STRING" id="157463.GCA_001047075_00080"/>
<keyword evidence="2" id="KW-0418">Kinase</keyword>
<protein>
    <submittedName>
        <fullName evidence="2">Pantothenate kinase</fullName>
    </submittedName>
</protein>
<keyword evidence="3" id="KW-1185">Reference proteome</keyword>
<proteinExistence type="predicted"/>